<evidence type="ECO:0000313" key="2">
    <source>
        <dbReference type="EMBL" id="SEI52711.1"/>
    </source>
</evidence>
<name>A0A1H6RA73_9EURY</name>
<proteinExistence type="predicted"/>
<keyword evidence="1" id="KW-0812">Transmembrane</keyword>
<keyword evidence="1" id="KW-1133">Transmembrane helix</keyword>
<feature type="transmembrane region" description="Helical" evidence="1">
    <location>
        <begin position="56"/>
        <end position="77"/>
    </location>
</feature>
<protein>
    <submittedName>
        <fullName evidence="2">Uncharacterized protein</fullName>
    </submittedName>
</protein>
<reference evidence="2 3" key="1">
    <citation type="submission" date="2016-10" db="EMBL/GenBank/DDBJ databases">
        <authorList>
            <person name="de Groot N.N."/>
        </authorList>
    </citation>
    <scope>NUCLEOTIDE SEQUENCE [LARGE SCALE GENOMIC DNA]</scope>
    <source>
        <strain evidence="2 3">DSM 22187</strain>
    </source>
</reference>
<dbReference type="KEGG" id="hae:halTADL_3086"/>
<dbReference type="GeneID" id="35003854"/>
<feature type="transmembrane region" description="Helical" evidence="1">
    <location>
        <begin position="20"/>
        <end position="44"/>
    </location>
</feature>
<dbReference type="STRING" id="1073996.SAMN05444271_10238"/>
<keyword evidence="3" id="KW-1185">Reference proteome</keyword>
<feature type="transmembrane region" description="Helical" evidence="1">
    <location>
        <begin position="83"/>
        <end position="104"/>
    </location>
</feature>
<sequence>MAANTGVSTDSLTDQYSTVVWIAAIVVGLISFPVGLLVPAYFYIKADKGQGRSQSGLEIWTVVLLGLFGIAAVELGGRKGAKILWAIAAALFVLSLLGVVALLVI</sequence>
<dbReference type="AlphaFoldDB" id="A0A1H6RA73"/>
<dbReference type="EMBL" id="FNYR01000002">
    <property type="protein sequence ID" value="SEI52711.1"/>
    <property type="molecule type" value="Genomic_DNA"/>
</dbReference>
<accession>A0A2H4Q5Z3</accession>
<gene>
    <name evidence="2" type="ORF">SAMN05444271_10238</name>
</gene>
<dbReference type="Proteomes" id="UP000198888">
    <property type="component" value="Unassembled WGS sequence"/>
</dbReference>
<dbReference type="RefSeq" id="WP_089670814.1">
    <property type="nucleotide sequence ID" value="NZ_CP024845.1"/>
</dbReference>
<dbReference type="OrthoDB" id="341026at2157"/>
<evidence type="ECO:0000313" key="3">
    <source>
        <dbReference type="Proteomes" id="UP000198888"/>
    </source>
</evidence>
<keyword evidence="1" id="KW-0472">Membrane</keyword>
<organism evidence="2 3">
    <name type="scientific">Halohasta litchfieldiae</name>
    <dbReference type="NCBI Taxonomy" id="1073996"/>
    <lineage>
        <taxon>Archaea</taxon>
        <taxon>Methanobacteriati</taxon>
        <taxon>Methanobacteriota</taxon>
        <taxon>Stenosarchaea group</taxon>
        <taxon>Halobacteria</taxon>
        <taxon>Halobacteriales</taxon>
        <taxon>Haloferacaceae</taxon>
        <taxon>Halohasta</taxon>
    </lineage>
</organism>
<evidence type="ECO:0000256" key="1">
    <source>
        <dbReference type="SAM" id="Phobius"/>
    </source>
</evidence>
<accession>A0A1H6RA73</accession>